<keyword evidence="1" id="KW-1133">Transmembrane helix</keyword>
<evidence type="ECO:0000313" key="2">
    <source>
        <dbReference type="EMBL" id="MEM5500422.1"/>
    </source>
</evidence>
<feature type="transmembrane region" description="Helical" evidence="1">
    <location>
        <begin position="288"/>
        <end position="305"/>
    </location>
</feature>
<keyword evidence="3" id="KW-1185">Reference proteome</keyword>
<dbReference type="Proteomes" id="UP001477870">
    <property type="component" value="Unassembled WGS sequence"/>
</dbReference>
<dbReference type="SUPFAM" id="SSF103501">
    <property type="entry name" value="Respiratory nitrate reductase 1 gamma chain"/>
    <property type="match status" value="1"/>
</dbReference>
<dbReference type="SUPFAM" id="SSF54862">
    <property type="entry name" value="4Fe-4S ferredoxins"/>
    <property type="match status" value="1"/>
</dbReference>
<comment type="caution">
    <text evidence="2">The sequence shown here is derived from an EMBL/GenBank/DDBJ whole genome shotgun (WGS) entry which is preliminary data.</text>
</comment>
<evidence type="ECO:0000313" key="3">
    <source>
        <dbReference type="Proteomes" id="UP001477870"/>
    </source>
</evidence>
<dbReference type="InterPro" id="IPR012830">
    <property type="entry name" value="Citrate_utilization_prot_B"/>
</dbReference>
<protein>
    <submittedName>
        <fullName evidence="2">Tricarballylate utilization 4Fe-4S protein TcuB</fullName>
    </submittedName>
</protein>
<feature type="transmembrane region" description="Helical" evidence="1">
    <location>
        <begin position="139"/>
        <end position="161"/>
    </location>
</feature>
<sequence length="373" mass="41054">MSIELKDEARRQAQICNSCRYCEGFCSVFPAMHRERMFADGDITQLANLCHNCQNCFHACQYTAPHEFDINLPQILAKLRQESWEDHAWPRGMGKAFHRNGTLIAVAAIVGVALLFWAARSLPAGGEGFYAVMSHNVMIAIFLPAFILPLVSLAVGLRGYWRTVGGTRIQISDITEAFGSAAKMRNLSGGHGEGCNFEDEDRFSQRRRVLHQMVMYGFLLCFASTSSGTILHYVFDMPAPYSLLSLPKLLGVSGGVILSLGTLGMMWLKTRGIPSLTDERVRGGEFGFILLLFMVSTTGLLLYLAGGTPLLESMLVVHLGAVLAFFLLTPFSKMAHGFYRLAALIRDAQVKRDNDVVTGSAGAEARLGKSMRQ</sequence>
<reference evidence="2 3" key="1">
    <citation type="submission" date="2024-03" db="EMBL/GenBank/DDBJ databases">
        <title>Community enrichment and isolation of bacterial strains for fucoidan degradation.</title>
        <authorList>
            <person name="Sichert A."/>
        </authorList>
    </citation>
    <scope>NUCLEOTIDE SEQUENCE [LARGE SCALE GENOMIC DNA]</scope>
    <source>
        <strain evidence="2 3">AS62</strain>
    </source>
</reference>
<dbReference type="InterPro" id="IPR036197">
    <property type="entry name" value="NarG-like_sf"/>
</dbReference>
<dbReference type="RefSeq" id="WP_342846573.1">
    <property type="nucleotide sequence ID" value="NZ_JBBMQO010000001.1"/>
</dbReference>
<feature type="transmembrane region" description="Helical" evidence="1">
    <location>
        <begin position="247"/>
        <end position="268"/>
    </location>
</feature>
<gene>
    <name evidence="2" type="primary">tcuB</name>
    <name evidence="2" type="ORF">WNY59_02355</name>
</gene>
<feature type="transmembrane region" description="Helical" evidence="1">
    <location>
        <begin position="101"/>
        <end position="119"/>
    </location>
</feature>
<name>A0ABU9T2R1_9HYPH</name>
<evidence type="ECO:0000256" key="1">
    <source>
        <dbReference type="SAM" id="Phobius"/>
    </source>
</evidence>
<proteinExistence type="predicted"/>
<feature type="transmembrane region" description="Helical" evidence="1">
    <location>
        <begin position="213"/>
        <end position="235"/>
    </location>
</feature>
<keyword evidence="1" id="KW-0812">Transmembrane</keyword>
<accession>A0ABU9T2R1</accession>
<organism evidence="2 3">
    <name type="scientific">Ahrensia kielensis</name>
    <dbReference type="NCBI Taxonomy" id="76980"/>
    <lineage>
        <taxon>Bacteria</taxon>
        <taxon>Pseudomonadati</taxon>
        <taxon>Pseudomonadota</taxon>
        <taxon>Alphaproteobacteria</taxon>
        <taxon>Hyphomicrobiales</taxon>
        <taxon>Ahrensiaceae</taxon>
        <taxon>Ahrensia</taxon>
    </lineage>
</organism>
<dbReference type="EMBL" id="JBBMQO010000001">
    <property type="protein sequence ID" value="MEM5500422.1"/>
    <property type="molecule type" value="Genomic_DNA"/>
</dbReference>
<dbReference type="NCBIfam" id="TIGR02484">
    <property type="entry name" value="CitB"/>
    <property type="match status" value="1"/>
</dbReference>
<feature type="transmembrane region" description="Helical" evidence="1">
    <location>
        <begin position="311"/>
        <end position="331"/>
    </location>
</feature>
<keyword evidence="1" id="KW-0472">Membrane</keyword>